<evidence type="ECO:0000313" key="2">
    <source>
        <dbReference type="Proteomes" id="UP000051220"/>
    </source>
</evidence>
<protein>
    <submittedName>
        <fullName evidence="1">Uncharacterized protein</fullName>
    </submittedName>
</protein>
<reference evidence="1 2" key="1">
    <citation type="submission" date="2015-10" db="EMBL/GenBank/DDBJ databases">
        <title>Metagenome-Assembled Genomes uncover a global brackish microbiome.</title>
        <authorList>
            <person name="Hugerth L.W."/>
            <person name="Larsson J."/>
            <person name="Alneberg J."/>
            <person name="Lindh M.V."/>
            <person name="Legrand C."/>
            <person name="Pinhassi J."/>
            <person name="Andersson A.F."/>
        </authorList>
    </citation>
    <scope>NUCLEOTIDE SEQUENCE [LARGE SCALE GENOMIC DNA]</scope>
    <source>
        <strain evidence="1">BACL9 MAG-120924-bin69</strain>
    </source>
</reference>
<dbReference type="NCBIfam" id="NF047558">
    <property type="entry name" value="TPR_END_plus"/>
    <property type="match status" value="1"/>
</dbReference>
<dbReference type="InterPro" id="IPR011990">
    <property type="entry name" value="TPR-like_helical_dom_sf"/>
</dbReference>
<evidence type="ECO:0000313" key="1">
    <source>
        <dbReference type="EMBL" id="KRP34304.1"/>
    </source>
</evidence>
<organism evidence="1 2">
    <name type="scientific">Verrucomicrobia subdivision 6 bacterium BACL9 MAG-120924-bin69</name>
    <dbReference type="NCBI Taxonomy" id="1655635"/>
    <lineage>
        <taxon>Bacteria</taxon>
        <taxon>Pseudomonadati</taxon>
        <taxon>Verrucomicrobiota</taxon>
        <taxon>Verrucomicrobiia</taxon>
        <taxon>Verrucomicrobiales</taxon>
        <taxon>Verrucomicrobia subdivision 6</taxon>
    </lineage>
</organism>
<dbReference type="Proteomes" id="UP000051220">
    <property type="component" value="Unassembled WGS sequence"/>
</dbReference>
<name>A0A0R2XDV6_9BACT</name>
<dbReference type="AlphaFoldDB" id="A0A0R2XDV6"/>
<dbReference type="EMBL" id="LIDN01000021">
    <property type="protein sequence ID" value="KRP34304.1"/>
    <property type="molecule type" value="Genomic_DNA"/>
</dbReference>
<sequence length="165" mass="18509">MSILPKLREDFQSAESAVGYANLGMFADALAELDHLSPQMTLDDGVQEFKLRLLERAGRWQDAAGLAARLATNHPDESRWFIAWAFAKRRSDSLETASKILTDAASLHPKDPLIQFNLGCYAAQRGDLTTAQTYVRRAIELDHDLEKLAHQDPDLEPLRQAHLID</sequence>
<dbReference type="SUPFAM" id="SSF48452">
    <property type="entry name" value="TPR-like"/>
    <property type="match status" value="1"/>
</dbReference>
<accession>A0A0R2XDV6</accession>
<proteinExistence type="predicted"/>
<dbReference type="Gene3D" id="1.25.40.10">
    <property type="entry name" value="Tetratricopeptide repeat domain"/>
    <property type="match status" value="1"/>
</dbReference>
<gene>
    <name evidence="1" type="ORF">ABS33_01175</name>
</gene>
<comment type="caution">
    <text evidence="1">The sequence shown here is derived from an EMBL/GenBank/DDBJ whole genome shotgun (WGS) entry which is preliminary data.</text>
</comment>